<evidence type="ECO:0000313" key="4">
    <source>
        <dbReference type="EMBL" id="SFG49595.1"/>
    </source>
</evidence>
<dbReference type="STRING" id="1436961.SAMN05421739_102695"/>
<keyword evidence="1" id="KW-1133">Transmembrane helix</keyword>
<evidence type="ECO:0000256" key="1">
    <source>
        <dbReference type="SAM" id="Phobius"/>
    </source>
</evidence>
<feature type="transmembrane region" description="Helical" evidence="1">
    <location>
        <begin position="528"/>
        <end position="547"/>
    </location>
</feature>
<evidence type="ECO:0000313" key="5">
    <source>
        <dbReference type="Proteomes" id="UP000198724"/>
    </source>
</evidence>
<feature type="transmembrane region" description="Helical" evidence="1">
    <location>
        <begin position="491"/>
        <end position="521"/>
    </location>
</feature>
<dbReference type="Pfam" id="PF00144">
    <property type="entry name" value="Beta-lactamase"/>
    <property type="match status" value="1"/>
</dbReference>
<gene>
    <name evidence="4" type="ORF">SAMN05421739_102695</name>
</gene>
<dbReference type="InterPro" id="IPR001466">
    <property type="entry name" value="Beta-lactam-related"/>
</dbReference>
<dbReference type="PANTHER" id="PTHR46825">
    <property type="entry name" value="D-ALANYL-D-ALANINE-CARBOXYPEPTIDASE/ENDOPEPTIDASE AMPH"/>
    <property type="match status" value="1"/>
</dbReference>
<proteinExistence type="predicted"/>
<keyword evidence="1" id="KW-0812">Transmembrane</keyword>
<feature type="chain" id="PRO_5011606651" evidence="2">
    <location>
        <begin position="26"/>
        <end position="625"/>
    </location>
</feature>
<dbReference type="OrthoDB" id="9793489at2"/>
<evidence type="ECO:0000256" key="2">
    <source>
        <dbReference type="SAM" id="SignalP"/>
    </source>
</evidence>
<sequence length="625" mass="70726">MMTRNNTTFTLLIFINWFLASAALAQAPPIPKSIPELTSLLESEMKRQHVAGMMLTIVSKDSVLYADGLGYADVERKTPVTERHLFRQGSITKLFTAIAVLKLVEEGRLRMDTRLKDIAPEIPFQNDWEGKHPVIIAQLLEHSTGFHDKTPLEEFNYTDKSPGSLQALGAFRKYLVTQWKPGERHSYSNVNYAILTYIIEKVSGEPFQSYLRDQVFSPLGMPHANVQLTNNTTDVYSKGYVWQGNQFRNVPHRPQYVAGNGSLNASALDFAHALQVYLRDWKTPDGRFLSKQMLGRSEAPHTYLSAQAGMQNTYACGNESRELGGRVFRGHSGSIAGYLSNFLYSREAGLGFAFSINTYNEAFYWYATDLIARFITQHHPKPDKPEVFPLDETAVKPYLGYYRLSSSSDFYTGYFKSLQHTFKLEQEQNGLRANFLLGGSMTWKSADSSRLLFNNEWANDPRILFLRDGENKPVIVEDTLYFKKISALEAWVPLALLLLSLLLLLSSLVYGVVSAILIVLGRQKNLKLFMLKISPALAMLALLLSIWTLPQFTAYTMAGIPISNLIVLWSIGKYGFVLFTLATVLLLMLCWKSVQSAWLKTYFLMLSLSCCFILGLLLTSHWYEV</sequence>
<organism evidence="4 5">
    <name type="scientific">Pontibacter chinhatensis</name>
    <dbReference type="NCBI Taxonomy" id="1436961"/>
    <lineage>
        <taxon>Bacteria</taxon>
        <taxon>Pseudomonadati</taxon>
        <taxon>Bacteroidota</taxon>
        <taxon>Cytophagia</taxon>
        <taxon>Cytophagales</taxon>
        <taxon>Hymenobacteraceae</taxon>
        <taxon>Pontibacter</taxon>
    </lineage>
</organism>
<name>A0A1I2S9L6_9BACT</name>
<dbReference type="EMBL" id="FOOT01000002">
    <property type="protein sequence ID" value="SFG49595.1"/>
    <property type="molecule type" value="Genomic_DNA"/>
</dbReference>
<accession>A0A1I2S9L6</accession>
<feature type="domain" description="Beta-lactamase-related" evidence="3">
    <location>
        <begin position="39"/>
        <end position="361"/>
    </location>
</feature>
<dbReference type="InterPro" id="IPR050491">
    <property type="entry name" value="AmpC-like"/>
</dbReference>
<keyword evidence="5" id="KW-1185">Reference proteome</keyword>
<dbReference type="AlphaFoldDB" id="A0A1I2S9L6"/>
<keyword evidence="1" id="KW-0472">Membrane</keyword>
<keyword evidence="2" id="KW-0732">Signal</keyword>
<protein>
    <submittedName>
        <fullName evidence="4">CubicO group peptidase, beta-lactamase class C family</fullName>
    </submittedName>
</protein>
<feature type="signal peptide" evidence="2">
    <location>
        <begin position="1"/>
        <end position="25"/>
    </location>
</feature>
<evidence type="ECO:0000259" key="3">
    <source>
        <dbReference type="Pfam" id="PF00144"/>
    </source>
</evidence>
<feature type="transmembrane region" description="Helical" evidence="1">
    <location>
        <begin position="602"/>
        <end position="623"/>
    </location>
</feature>
<dbReference type="SUPFAM" id="SSF56601">
    <property type="entry name" value="beta-lactamase/transpeptidase-like"/>
    <property type="match status" value="1"/>
</dbReference>
<dbReference type="Proteomes" id="UP000198724">
    <property type="component" value="Unassembled WGS sequence"/>
</dbReference>
<dbReference type="PANTHER" id="PTHR46825:SF9">
    <property type="entry name" value="BETA-LACTAMASE-RELATED DOMAIN-CONTAINING PROTEIN"/>
    <property type="match status" value="1"/>
</dbReference>
<dbReference type="InterPro" id="IPR012338">
    <property type="entry name" value="Beta-lactam/transpept-like"/>
</dbReference>
<dbReference type="Gene3D" id="3.40.710.10">
    <property type="entry name" value="DD-peptidase/beta-lactamase superfamily"/>
    <property type="match status" value="1"/>
</dbReference>
<reference evidence="5" key="1">
    <citation type="submission" date="2016-10" db="EMBL/GenBank/DDBJ databases">
        <authorList>
            <person name="Varghese N."/>
            <person name="Submissions S."/>
        </authorList>
    </citation>
    <scope>NUCLEOTIDE SEQUENCE [LARGE SCALE GENOMIC DNA]</scope>
    <source>
        <strain evidence="5">LP51</strain>
    </source>
</reference>
<feature type="transmembrane region" description="Helical" evidence="1">
    <location>
        <begin position="567"/>
        <end position="590"/>
    </location>
</feature>